<dbReference type="PANTHER" id="PTHR41521:SF4">
    <property type="entry name" value="BLR0684 PROTEIN"/>
    <property type="match status" value="1"/>
</dbReference>
<reference evidence="2 3" key="1">
    <citation type="submission" date="2024-10" db="EMBL/GenBank/DDBJ databases">
        <title>The Natural Products Discovery Center: Release of the First 8490 Sequenced Strains for Exploring Actinobacteria Biosynthetic Diversity.</title>
        <authorList>
            <person name="Kalkreuter E."/>
            <person name="Kautsar S.A."/>
            <person name="Yang D."/>
            <person name="Bader C.D."/>
            <person name="Teijaro C.N."/>
            <person name="Fluegel L."/>
            <person name="Davis C.M."/>
            <person name="Simpson J.R."/>
            <person name="Lauterbach L."/>
            <person name="Steele A.D."/>
            <person name="Gui C."/>
            <person name="Meng S."/>
            <person name="Li G."/>
            <person name="Viehrig K."/>
            <person name="Ye F."/>
            <person name="Su P."/>
            <person name="Kiefer A.F."/>
            <person name="Nichols A."/>
            <person name="Cepeda A.J."/>
            <person name="Yan W."/>
            <person name="Fan B."/>
            <person name="Jiang Y."/>
            <person name="Adhikari A."/>
            <person name="Zheng C.-J."/>
            <person name="Schuster L."/>
            <person name="Cowan T.M."/>
            <person name="Smanski M.J."/>
            <person name="Chevrette M.G."/>
            <person name="De Carvalho L.P.S."/>
            <person name="Shen B."/>
        </authorList>
    </citation>
    <scope>NUCLEOTIDE SEQUENCE [LARGE SCALE GENOMIC DNA]</scope>
    <source>
        <strain evidence="2 3">NPDC050545</strain>
    </source>
</reference>
<dbReference type="Gene3D" id="3.30.70.100">
    <property type="match status" value="1"/>
</dbReference>
<dbReference type="InterPro" id="IPR010753">
    <property type="entry name" value="DUF1330"/>
</dbReference>
<dbReference type="Proteomes" id="UP001612741">
    <property type="component" value="Unassembled WGS sequence"/>
</dbReference>
<dbReference type="InterPro" id="IPR011008">
    <property type="entry name" value="Dimeric_a/b-barrel"/>
</dbReference>
<keyword evidence="3" id="KW-1185">Reference proteome</keyword>
<accession>A0ABW7Z851</accession>
<name>A0ABW7Z851_9ACTN</name>
<dbReference type="EMBL" id="JBITGY010000014">
    <property type="protein sequence ID" value="MFI6504351.1"/>
    <property type="molecule type" value="Genomic_DNA"/>
</dbReference>
<evidence type="ECO:0000259" key="1">
    <source>
        <dbReference type="Pfam" id="PF07045"/>
    </source>
</evidence>
<feature type="domain" description="DUF1330" evidence="1">
    <location>
        <begin position="2"/>
        <end position="96"/>
    </location>
</feature>
<gene>
    <name evidence="2" type="ORF">ACIBG2_43695</name>
</gene>
<protein>
    <submittedName>
        <fullName evidence="2">DUF1330 domain-containing protein</fullName>
    </submittedName>
</protein>
<evidence type="ECO:0000313" key="3">
    <source>
        <dbReference type="Proteomes" id="UP001612741"/>
    </source>
</evidence>
<dbReference type="RefSeq" id="WP_397090099.1">
    <property type="nucleotide sequence ID" value="NZ_JBITGY010000014.1"/>
</dbReference>
<proteinExistence type="predicted"/>
<dbReference type="SUPFAM" id="SSF54909">
    <property type="entry name" value="Dimeric alpha+beta barrel"/>
    <property type="match status" value="1"/>
</dbReference>
<organism evidence="2 3">
    <name type="scientific">Nonomuraea typhae</name>
    <dbReference type="NCBI Taxonomy" id="2603600"/>
    <lineage>
        <taxon>Bacteria</taxon>
        <taxon>Bacillati</taxon>
        <taxon>Actinomycetota</taxon>
        <taxon>Actinomycetes</taxon>
        <taxon>Streptosporangiales</taxon>
        <taxon>Streptosporangiaceae</taxon>
        <taxon>Nonomuraea</taxon>
    </lineage>
</organism>
<dbReference type="Pfam" id="PF07045">
    <property type="entry name" value="DUF1330"/>
    <property type="match status" value="1"/>
</dbReference>
<evidence type="ECO:0000313" key="2">
    <source>
        <dbReference type="EMBL" id="MFI6504351.1"/>
    </source>
</evidence>
<dbReference type="PANTHER" id="PTHR41521">
    <property type="match status" value="1"/>
</dbReference>
<comment type="caution">
    <text evidence="2">The sequence shown here is derived from an EMBL/GenBank/DDBJ whole genome shotgun (WGS) entry which is preliminary data.</text>
</comment>
<sequence>MTAYMLAHLRKTEEIHPEVLEYLEKIQSALDPFSGRFLVHGGTVDVREGTWPGDVILVEFPSMAHARDFYDSAAYQAILPLRKKHLEGELIIVEGVEPGHDSAAMAAEVRKAIR</sequence>